<proteinExistence type="inferred from homology"/>
<dbReference type="GO" id="GO:0140078">
    <property type="term" value="F:class I DNA-(apurinic or apyrimidinic site) endonuclease activity"/>
    <property type="evidence" value="ECO:0007669"/>
    <property type="project" value="UniProtKB-EC"/>
</dbReference>
<evidence type="ECO:0000313" key="14">
    <source>
        <dbReference type="EMBL" id="OKL51319.1"/>
    </source>
</evidence>
<evidence type="ECO:0000256" key="5">
    <source>
        <dbReference type="ARBA" id="ARBA00022801"/>
    </source>
</evidence>
<keyword evidence="14" id="KW-0540">Nuclease</keyword>
<keyword evidence="3 12" id="KW-0479">Metal-binding</keyword>
<dbReference type="PANTHER" id="PTHR10359:SF18">
    <property type="entry name" value="ENDONUCLEASE III"/>
    <property type="match status" value="1"/>
</dbReference>
<evidence type="ECO:0000313" key="15">
    <source>
        <dbReference type="Proteomes" id="UP000185612"/>
    </source>
</evidence>
<dbReference type="Proteomes" id="UP000185612">
    <property type="component" value="Unassembled WGS sequence"/>
</dbReference>
<feature type="domain" description="HhH-GPD" evidence="13">
    <location>
        <begin position="41"/>
        <end position="188"/>
    </location>
</feature>
<evidence type="ECO:0000256" key="7">
    <source>
        <dbReference type="ARBA" id="ARBA00023014"/>
    </source>
</evidence>
<dbReference type="Pfam" id="PF00633">
    <property type="entry name" value="HHH"/>
    <property type="match status" value="1"/>
</dbReference>
<keyword evidence="11 12" id="KW-0326">Glycosidase</keyword>
<feature type="binding site" evidence="12">
    <location>
        <position position="197"/>
    </location>
    <ligand>
        <name>[4Fe-4S] cluster</name>
        <dbReference type="ChEBI" id="CHEBI:49883"/>
    </ligand>
</feature>
<dbReference type="RefSeq" id="WP_073825208.1">
    <property type="nucleotide sequence ID" value="NZ_MQVS01000008.1"/>
</dbReference>
<comment type="function">
    <text evidence="12">DNA repair enzyme that has both DNA N-glycosylase activity and AP-lyase activity. The DNA N-glycosylase activity releases various damaged pyrimidines from DNA by cleaving the N-glycosidic bond, leaving an AP (apurinic/apyrimidinic) site. The AP-lyase activity cleaves the phosphodiester bond 3' to the AP site by a beta-elimination, leaving a 3'-terminal unsaturated sugar and a product with a terminal 5'-phosphate.</text>
</comment>
<dbReference type="EMBL" id="MQVS01000008">
    <property type="protein sequence ID" value="OKL51319.1"/>
    <property type="molecule type" value="Genomic_DNA"/>
</dbReference>
<dbReference type="PIRSF" id="PIRSF001435">
    <property type="entry name" value="Nth"/>
    <property type="match status" value="1"/>
</dbReference>
<dbReference type="Gene3D" id="1.10.1670.10">
    <property type="entry name" value="Helix-hairpin-Helix base-excision DNA repair enzymes (C-terminal)"/>
    <property type="match status" value="1"/>
</dbReference>
<evidence type="ECO:0000256" key="2">
    <source>
        <dbReference type="ARBA" id="ARBA00022485"/>
    </source>
</evidence>
<dbReference type="SUPFAM" id="SSF48150">
    <property type="entry name" value="DNA-glycosylase"/>
    <property type="match status" value="1"/>
</dbReference>
<dbReference type="InterPro" id="IPR000445">
    <property type="entry name" value="HhH_motif"/>
</dbReference>
<dbReference type="Pfam" id="PF00730">
    <property type="entry name" value="HhH-GPD"/>
    <property type="match status" value="1"/>
</dbReference>
<evidence type="ECO:0000256" key="12">
    <source>
        <dbReference type="HAMAP-Rule" id="MF_00942"/>
    </source>
</evidence>
<keyword evidence="14" id="KW-0255">Endonuclease</keyword>
<evidence type="ECO:0000256" key="6">
    <source>
        <dbReference type="ARBA" id="ARBA00023004"/>
    </source>
</evidence>
<evidence type="ECO:0000256" key="1">
    <source>
        <dbReference type="ARBA" id="ARBA00008343"/>
    </source>
</evidence>
<evidence type="ECO:0000256" key="11">
    <source>
        <dbReference type="ARBA" id="ARBA00023295"/>
    </source>
</evidence>
<dbReference type="GO" id="GO:0003677">
    <property type="term" value="F:DNA binding"/>
    <property type="evidence" value="ECO:0007669"/>
    <property type="project" value="UniProtKB-UniRule"/>
</dbReference>
<dbReference type="SMART" id="SM00478">
    <property type="entry name" value="ENDO3c"/>
    <property type="match status" value="1"/>
</dbReference>
<dbReference type="CDD" id="cd00056">
    <property type="entry name" value="ENDO3c"/>
    <property type="match status" value="1"/>
</dbReference>
<sequence>MRAGTKAQVREVMRILAETYPDAACELDHRNPFELLVATVLSAQCTDVRVNAITPALFAEYGDAKALAKAPPDQISEMVRPLGFASRRAAHLTGLSQQLVAQHDGQVPADRAALEALPGVGRKTASVVLGNAWQLPALPVDTHVGRVARRLGLTRATDPLAVEADLTRLLPPEEWTIASHRLIFLGRRVCHARAPRCGACSLRQLCPRRGVETASTPTRKADNRP</sequence>
<keyword evidence="7 12" id="KW-0411">Iron-sulfur</keyword>
<dbReference type="InterPro" id="IPR005759">
    <property type="entry name" value="Nth"/>
</dbReference>
<evidence type="ECO:0000256" key="8">
    <source>
        <dbReference type="ARBA" id="ARBA00023125"/>
    </source>
</evidence>
<dbReference type="InterPro" id="IPR003265">
    <property type="entry name" value="HhH-GPD_domain"/>
</dbReference>
<keyword evidence="10 12" id="KW-0456">Lyase</keyword>
<dbReference type="GO" id="GO:0019104">
    <property type="term" value="F:DNA N-glycosylase activity"/>
    <property type="evidence" value="ECO:0007669"/>
    <property type="project" value="UniProtKB-UniRule"/>
</dbReference>
<feature type="binding site" evidence="12">
    <location>
        <position position="190"/>
    </location>
    <ligand>
        <name>[4Fe-4S] cluster</name>
        <dbReference type="ChEBI" id="CHEBI:49883"/>
    </ligand>
</feature>
<evidence type="ECO:0000256" key="10">
    <source>
        <dbReference type="ARBA" id="ARBA00023239"/>
    </source>
</evidence>
<name>A0A1Q5PV35_9ACTO</name>
<dbReference type="AlphaFoldDB" id="A0A1Q5PV35"/>
<keyword evidence="5 12" id="KW-0378">Hydrolase</keyword>
<evidence type="ECO:0000259" key="13">
    <source>
        <dbReference type="SMART" id="SM00478"/>
    </source>
</evidence>
<dbReference type="NCBIfam" id="TIGR01083">
    <property type="entry name" value="nth"/>
    <property type="match status" value="1"/>
</dbReference>
<protein>
    <recommendedName>
        <fullName evidence="12">Endonuclease III</fullName>
        <ecNumber evidence="12">4.2.99.18</ecNumber>
    </recommendedName>
    <alternativeName>
        <fullName evidence="12">DNA-(apurinic or apyrimidinic site) lyase</fullName>
    </alternativeName>
</protein>
<dbReference type="InterPro" id="IPR011257">
    <property type="entry name" value="DNA_glycosylase"/>
</dbReference>
<comment type="similarity">
    <text evidence="1 12">Belongs to the Nth/MutY family.</text>
</comment>
<dbReference type="EC" id="4.2.99.18" evidence="12"/>
<dbReference type="InterPro" id="IPR023170">
    <property type="entry name" value="HhH_base_excis_C"/>
</dbReference>
<dbReference type="Gene3D" id="1.10.340.30">
    <property type="entry name" value="Hypothetical protein, domain 2"/>
    <property type="match status" value="1"/>
</dbReference>
<dbReference type="GO" id="GO:0006285">
    <property type="term" value="P:base-excision repair, AP site formation"/>
    <property type="evidence" value="ECO:0007669"/>
    <property type="project" value="TreeGrafter"/>
</dbReference>
<keyword evidence="4 12" id="KW-0227">DNA damage</keyword>
<feature type="binding site" evidence="12">
    <location>
        <position position="200"/>
    </location>
    <ligand>
        <name>[4Fe-4S] cluster</name>
        <dbReference type="ChEBI" id="CHEBI:49883"/>
    </ligand>
</feature>
<keyword evidence="9 12" id="KW-0234">DNA repair</keyword>
<dbReference type="InParanoid" id="A0A1Q5PV35"/>
<evidence type="ECO:0000256" key="9">
    <source>
        <dbReference type="ARBA" id="ARBA00023204"/>
    </source>
</evidence>
<reference evidence="15" key="1">
    <citation type="submission" date="2016-12" db="EMBL/GenBank/DDBJ databases">
        <authorList>
            <person name="Meng X."/>
        </authorList>
    </citation>
    <scope>NUCLEOTIDE SEQUENCE [LARGE SCALE GENOMIC DNA]</scope>
    <source>
        <strain evidence="15">DSM 20732</strain>
    </source>
</reference>
<comment type="caution">
    <text evidence="14">The sequence shown here is derived from an EMBL/GenBank/DDBJ whole genome shotgun (WGS) entry which is preliminary data.</text>
</comment>
<dbReference type="STRING" id="52770.BSZ40_08405"/>
<keyword evidence="6 12" id="KW-0408">Iron</keyword>
<feature type="binding site" evidence="12">
    <location>
        <position position="206"/>
    </location>
    <ligand>
        <name>[4Fe-4S] cluster</name>
        <dbReference type="ChEBI" id="CHEBI:49883"/>
    </ligand>
</feature>
<dbReference type="OrthoDB" id="9800977at2"/>
<evidence type="ECO:0000256" key="4">
    <source>
        <dbReference type="ARBA" id="ARBA00022763"/>
    </source>
</evidence>
<dbReference type="PANTHER" id="PTHR10359">
    <property type="entry name" value="A/G-SPECIFIC ADENINE GLYCOSYLASE/ENDONUCLEASE III"/>
    <property type="match status" value="1"/>
</dbReference>
<keyword evidence="8 12" id="KW-0238">DNA-binding</keyword>
<dbReference type="GO" id="GO:0051539">
    <property type="term" value="F:4 iron, 4 sulfur cluster binding"/>
    <property type="evidence" value="ECO:0007669"/>
    <property type="project" value="UniProtKB-UniRule"/>
</dbReference>
<keyword evidence="2 12" id="KW-0004">4Fe-4S</keyword>
<dbReference type="FunCoup" id="A0A1Q5PV35">
    <property type="interactions" value="165"/>
</dbReference>
<comment type="catalytic activity">
    <reaction evidence="12">
        <text>2'-deoxyribonucleotide-(2'-deoxyribose 5'-phosphate)-2'-deoxyribonucleotide-DNA = a 3'-end 2'-deoxyribonucleotide-(2,3-dehydro-2,3-deoxyribose 5'-phosphate)-DNA + a 5'-end 5'-phospho-2'-deoxyribonucleoside-DNA + H(+)</text>
        <dbReference type="Rhea" id="RHEA:66592"/>
        <dbReference type="Rhea" id="RHEA-COMP:13180"/>
        <dbReference type="Rhea" id="RHEA-COMP:16897"/>
        <dbReference type="Rhea" id="RHEA-COMP:17067"/>
        <dbReference type="ChEBI" id="CHEBI:15378"/>
        <dbReference type="ChEBI" id="CHEBI:136412"/>
        <dbReference type="ChEBI" id="CHEBI:157695"/>
        <dbReference type="ChEBI" id="CHEBI:167181"/>
        <dbReference type="EC" id="4.2.99.18"/>
    </reaction>
</comment>
<comment type="cofactor">
    <cofactor evidence="12">
        <name>[4Fe-4S] cluster</name>
        <dbReference type="ChEBI" id="CHEBI:49883"/>
    </cofactor>
    <text evidence="12">Binds 1 [4Fe-4S] cluster.</text>
</comment>
<dbReference type="FunFam" id="1.10.340.30:FF:000001">
    <property type="entry name" value="Endonuclease III"/>
    <property type="match status" value="1"/>
</dbReference>
<gene>
    <name evidence="12" type="primary">nth</name>
    <name evidence="14" type="ORF">BSZ40_08405</name>
</gene>
<organism evidence="14 15">
    <name type="scientific">Buchananella hordeovulneris</name>
    <dbReference type="NCBI Taxonomy" id="52770"/>
    <lineage>
        <taxon>Bacteria</taxon>
        <taxon>Bacillati</taxon>
        <taxon>Actinomycetota</taxon>
        <taxon>Actinomycetes</taxon>
        <taxon>Actinomycetales</taxon>
        <taxon>Actinomycetaceae</taxon>
        <taxon>Buchananella</taxon>
    </lineage>
</organism>
<dbReference type="SMART" id="SM00525">
    <property type="entry name" value="FES"/>
    <property type="match status" value="1"/>
</dbReference>
<dbReference type="HAMAP" id="MF_00942">
    <property type="entry name" value="Nth"/>
    <property type="match status" value="1"/>
</dbReference>
<dbReference type="InterPro" id="IPR003651">
    <property type="entry name" value="Endonuclease3_FeS-loop_motif"/>
</dbReference>
<evidence type="ECO:0000256" key="3">
    <source>
        <dbReference type="ARBA" id="ARBA00022723"/>
    </source>
</evidence>
<dbReference type="GO" id="GO:0046872">
    <property type="term" value="F:metal ion binding"/>
    <property type="evidence" value="ECO:0007669"/>
    <property type="project" value="UniProtKB-KW"/>
</dbReference>
<keyword evidence="15" id="KW-1185">Reference proteome</keyword>
<dbReference type="FunFam" id="1.10.1670.10:FF:000001">
    <property type="entry name" value="Endonuclease III"/>
    <property type="match status" value="1"/>
</dbReference>
<accession>A0A1Q5PV35</accession>